<organism evidence="2 3">
    <name type="scientific">Afipia felis</name>
    <name type="common">Cat scratch disease bacillus</name>
    <dbReference type="NCBI Taxonomy" id="1035"/>
    <lineage>
        <taxon>Bacteria</taxon>
        <taxon>Pseudomonadati</taxon>
        <taxon>Pseudomonadota</taxon>
        <taxon>Alphaproteobacteria</taxon>
        <taxon>Hyphomicrobiales</taxon>
        <taxon>Nitrobacteraceae</taxon>
        <taxon>Afipia</taxon>
    </lineage>
</organism>
<dbReference type="InterPro" id="IPR004675">
    <property type="entry name" value="AhpD_core"/>
</dbReference>
<feature type="domain" description="Carboxymuconolactone decarboxylase-like" evidence="1">
    <location>
        <begin position="55"/>
        <end position="119"/>
    </location>
</feature>
<dbReference type="Proteomes" id="UP000254343">
    <property type="component" value="Unassembled WGS sequence"/>
</dbReference>
<dbReference type="NCBIfam" id="TIGR01926">
    <property type="entry name" value="peroxid_rel"/>
    <property type="match status" value="1"/>
</dbReference>
<accession>A0A380W3C6</accession>
<evidence type="ECO:0000313" key="3">
    <source>
        <dbReference type="Proteomes" id="UP000254343"/>
    </source>
</evidence>
<proteinExistence type="predicted"/>
<name>A0A380W3C6_AFIFE</name>
<sequence>MSRIDIPGRDDAPAESQAILDNINKMLGFVPNHYRLMSISPNALGGWAGLMGPVSKTLDLKTREGIALAVSEANGCDYCLAAHSYVSTNMAKIPPEEIDLNRQGLSSNPKRQAAVAFAKALIETRGKVTDAQFAAVKDGGWTDANIVEMIALTAQFLLTNFMNNAIQTPIDFPAVSPAKEA</sequence>
<protein>
    <submittedName>
        <fullName evidence="2">Uncharacterized protein conserved in bacteria</fullName>
    </submittedName>
</protein>
<dbReference type="EMBL" id="UIGB01000001">
    <property type="protein sequence ID" value="SUU83370.1"/>
    <property type="molecule type" value="Genomic_DNA"/>
</dbReference>
<dbReference type="Pfam" id="PF02627">
    <property type="entry name" value="CMD"/>
    <property type="match status" value="1"/>
</dbReference>
<dbReference type="InterPro" id="IPR010195">
    <property type="entry name" value="Uncharacterised_peroxidase-rel"/>
</dbReference>
<dbReference type="Gene3D" id="1.20.1290.10">
    <property type="entry name" value="AhpD-like"/>
    <property type="match status" value="1"/>
</dbReference>
<evidence type="ECO:0000259" key="1">
    <source>
        <dbReference type="Pfam" id="PF02627"/>
    </source>
</evidence>
<dbReference type="RefSeq" id="WP_002718149.1">
    <property type="nucleotide sequence ID" value="NZ_UFSI01000001.1"/>
</dbReference>
<dbReference type="InterPro" id="IPR003779">
    <property type="entry name" value="CMD-like"/>
</dbReference>
<evidence type="ECO:0000313" key="2">
    <source>
        <dbReference type="EMBL" id="SUU83370.1"/>
    </source>
</evidence>
<dbReference type="PANTHER" id="PTHR35446">
    <property type="entry name" value="SI:CH211-175M2.5"/>
    <property type="match status" value="1"/>
</dbReference>
<dbReference type="OrthoDB" id="9808310at2"/>
<dbReference type="NCBIfam" id="TIGR00778">
    <property type="entry name" value="ahpD_dom"/>
    <property type="match status" value="1"/>
</dbReference>
<dbReference type="AlphaFoldDB" id="A0A380W3C6"/>
<reference evidence="2 3" key="1">
    <citation type="submission" date="2018-06" db="EMBL/GenBank/DDBJ databases">
        <authorList>
            <consortium name="Pathogen Informatics"/>
            <person name="Doyle S."/>
        </authorList>
    </citation>
    <scope>NUCLEOTIDE SEQUENCE [LARGE SCALE GENOMIC DNA]</scope>
    <source>
        <strain evidence="2 3">NCTC12722</strain>
    </source>
</reference>
<dbReference type="GO" id="GO:0051920">
    <property type="term" value="F:peroxiredoxin activity"/>
    <property type="evidence" value="ECO:0007669"/>
    <property type="project" value="InterPro"/>
</dbReference>
<dbReference type="SUPFAM" id="SSF69118">
    <property type="entry name" value="AhpD-like"/>
    <property type="match status" value="1"/>
</dbReference>
<dbReference type="PANTHER" id="PTHR35446:SF3">
    <property type="entry name" value="CMD DOMAIN-CONTAINING PROTEIN"/>
    <property type="match status" value="1"/>
</dbReference>
<gene>
    <name evidence="2" type="ORF">NCTC12722_00534</name>
</gene>
<dbReference type="InterPro" id="IPR029032">
    <property type="entry name" value="AhpD-like"/>
</dbReference>